<reference evidence="2 3" key="1">
    <citation type="submission" date="2024-02" db="EMBL/GenBank/DDBJ databases">
        <title>De novo assembly and annotation of 12 fungi associated with fruit tree decline syndrome in Ontario, Canada.</title>
        <authorList>
            <person name="Sulman M."/>
            <person name="Ellouze W."/>
            <person name="Ilyukhin E."/>
        </authorList>
    </citation>
    <scope>NUCLEOTIDE SEQUENCE [LARGE SCALE GENOMIC DNA]</scope>
    <source>
        <strain evidence="2 3">M42-189</strain>
    </source>
</reference>
<dbReference type="EMBL" id="JAKJXO020000008">
    <property type="protein sequence ID" value="KAL1601838.1"/>
    <property type="molecule type" value="Genomic_DNA"/>
</dbReference>
<evidence type="ECO:0000313" key="3">
    <source>
        <dbReference type="Proteomes" id="UP001521785"/>
    </source>
</evidence>
<protein>
    <submittedName>
        <fullName evidence="2">Uncharacterized protein</fullName>
    </submittedName>
</protein>
<evidence type="ECO:0000256" key="1">
    <source>
        <dbReference type="SAM" id="MobiDB-lite"/>
    </source>
</evidence>
<feature type="compositionally biased region" description="Polar residues" evidence="1">
    <location>
        <begin position="65"/>
        <end position="78"/>
    </location>
</feature>
<accession>A0ABR3RBN6</accession>
<feature type="compositionally biased region" description="Basic and acidic residues" evidence="1">
    <location>
        <begin position="1"/>
        <end position="12"/>
    </location>
</feature>
<evidence type="ECO:0000313" key="2">
    <source>
        <dbReference type="EMBL" id="KAL1601838.1"/>
    </source>
</evidence>
<feature type="region of interest" description="Disordered" evidence="1">
    <location>
        <begin position="1"/>
        <end position="35"/>
    </location>
</feature>
<feature type="region of interest" description="Disordered" evidence="1">
    <location>
        <begin position="48"/>
        <end position="129"/>
    </location>
</feature>
<gene>
    <name evidence="2" type="ORF">SLS60_006753</name>
</gene>
<name>A0ABR3RBN6_9PLEO</name>
<keyword evidence="3" id="KW-1185">Reference proteome</keyword>
<proteinExistence type="predicted"/>
<sequence length="213" mass="24199">MARSRAHYDTPARKKKSEVVSPKNEKRVRRAPEKVKGMIDIDEALKYEKQQGTAGDANDKAASSWYESSKVVQNNTSKGGYKQEKARPPPRFPNLAKYAAERKTQNAQDSCDENAEADEENEGPNQAEIDAEVTLRTIKMSEQIATLLKTSQESWLQAQRVADDFIGYVAYVGDEKDTNNARKRFDGIRKRMIKGERLEWPSAKRPKRGDTFE</sequence>
<feature type="compositionally biased region" description="Acidic residues" evidence="1">
    <location>
        <begin position="110"/>
        <end position="122"/>
    </location>
</feature>
<comment type="caution">
    <text evidence="2">The sequence shown here is derived from an EMBL/GenBank/DDBJ whole genome shotgun (WGS) entry which is preliminary data.</text>
</comment>
<organism evidence="2 3">
    <name type="scientific">Paraconiothyrium brasiliense</name>
    <dbReference type="NCBI Taxonomy" id="300254"/>
    <lineage>
        <taxon>Eukaryota</taxon>
        <taxon>Fungi</taxon>
        <taxon>Dikarya</taxon>
        <taxon>Ascomycota</taxon>
        <taxon>Pezizomycotina</taxon>
        <taxon>Dothideomycetes</taxon>
        <taxon>Pleosporomycetidae</taxon>
        <taxon>Pleosporales</taxon>
        <taxon>Massarineae</taxon>
        <taxon>Didymosphaeriaceae</taxon>
        <taxon>Paraconiothyrium</taxon>
    </lineage>
</organism>
<dbReference type="Proteomes" id="UP001521785">
    <property type="component" value="Unassembled WGS sequence"/>
</dbReference>